<organism evidence="1 2">
    <name type="scientific">Rhodothermus marinus (strain ATCC 43812 / DSM 4252 / R-10)</name>
    <name type="common">Rhodothermus obamensis</name>
    <dbReference type="NCBI Taxonomy" id="518766"/>
    <lineage>
        <taxon>Bacteria</taxon>
        <taxon>Pseudomonadati</taxon>
        <taxon>Rhodothermota</taxon>
        <taxon>Rhodothermia</taxon>
        <taxon>Rhodothermales</taxon>
        <taxon>Rhodothermaceae</taxon>
        <taxon>Rhodothermus</taxon>
    </lineage>
</organism>
<gene>
    <name evidence="1" type="ordered locus">Rmar_0172</name>
</gene>
<dbReference type="Proteomes" id="UP000002221">
    <property type="component" value="Chromosome"/>
</dbReference>
<sequence>MYMVQSHFNSFVELIYSHFVELFRFCNSQKQLEMQILTN</sequence>
<dbReference type="HOGENOM" id="CLU_3316053_0_0_10"/>
<protein>
    <submittedName>
        <fullName evidence="1">Uncharacterized protein</fullName>
    </submittedName>
</protein>
<evidence type="ECO:0000313" key="1">
    <source>
        <dbReference type="EMBL" id="ACY47080.1"/>
    </source>
</evidence>
<reference evidence="1 2" key="1">
    <citation type="journal article" date="2009" name="Stand. Genomic Sci.">
        <title>Complete genome sequence of Rhodothermus marinus type strain (R-10).</title>
        <authorList>
            <person name="Nolan M."/>
            <person name="Tindall B.J."/>
            <person name="Pomrenke H."/>
            <person name="Lapidus A."/>
            <person name="Copeland A."/>
            <person name="Glavina Del Rio T."/>
            <person name="Lucas S."/>
            <person name="Chen F."/>
            <person name="Tice H."/>
            <person name="Cheng J.F."/>
            <person name="Saunders E."/>
            <person name="Han C."/>
            <person name="Bruce D."/>
            <person name="Goodwin L."/>
            <person name="Chain P."/>
            <person name="Pitluck S."/>
            <person name="Ovchinikova G."/>
            <person name="Pati A."/>
            <person name="Ivanova N."/>
            <person name="Mavromatis K."/>
            <person name="Chen A."/>
            <person name="Palaniappan K."/>
            <person name="Land M."/>
            <person name="Hauser L."/>
            <person name="Chang Y.J."/>
            <person name="Jeffries C.D."/>
            <person name="Brettin T."/>
            <person name="Goker M."/>
            <person name="Bristow J."/>
            <person name="Eisen J.A."/>
            <person name="Markowitz V."/>
            <person name="Hugenholtz P."/>
            <person name="Kyrpides N.C."/>
            <person name="Klenk H.P."/>
            <person name="Detter J.C."/>
        </authorList>
    </citation>
    <scope>NUCLEOTIDE SEQUENCE [LARGE SCALE GENOMIC DNA]</scope>
    <source>
        <strain evidence="2">ATCC 43812 / DSM 4252 / R-10</strain>
    </source>
</reference>
<dbReference type="EMBL" id="CP001807">
    <property type="protein sequence ID" value="ACY47080.1"/>
    <property type="molecule type" value="Genomic_DNA"/>
</dbReference>
<dbReference type="AlphaFoldDB" id="D0MCX0"/>
<name>D0MCX0_RHOM4</name>
<evidence type="ECO:0000313" key="2">
    <source>
        <dbReference type="Proteomes" id="UP000002221"/>
    </source>
</evidence>
<accession>D0MCX0</accession>
<dbReference type="KEGG" id="rmr:Rmar_0172"/>
<proteinExistence type="predicted"/>
<keyword evidence="2" id="KW-1185">Reference proteome</keyword>